<dbReference type="InterPro" id="IPR006015">
    <property type="entry name" value="Universal_stress_UspA"/>
</dbReference>
<dbReference type="PANTHER" id="PTHR46268:SF6">
    <property type="entry name" value="UNIVERSAL STRESS PROTEIN UP12"/>
    <property type="match status" value="1"/>
</dbReference>
<reference evidence="3" key="1">
    <citation type="journal article" date="2014" name="Int. J. Syst. Evol. Microbiol.">
        <title>Complete genome sequence of Corynebacterium casei LMG S-19264T (=DSM 44701T), isolated from a smear-ripened cheese.</title>
        <authorList>
            <consortium name="US DOE Joint Genome Institute (JGI-PGF)"/>
            <person name="Walter F."/>
            <person name="Albersmeier A."/>
            <person name="Kalinowski J."/>
            <person name="Ruckert C."/>
        </authorList>
    </citation>
    <scope>NUCLEOTIDE SEQUENCE</scope>
    <source>
        <strain evidence="3">CGMCC 1.8984</strain>
    </source>
</reference>
<keyword evidence="4" id="KW-1185">Reference proteome</keyword>
<evidence type="ECO:0000259" key="2">
    <source>
        <dbReference type="Pfam" id="PF00582"/>
    </source>
</evidence>
<dbReference type="EMBL" id="BMMD01000009">
    <property type="protein sequence ID" value="GGJ80358.1"/>
    <property type="molecule type" value="Genomic_DNA"/>
</dbReference>
<dbReference type="PRINTS" id="PR01438">
    <property type="entry name" value="UNVRSLSTRESS"/>
</dbReference>
<dbReference type="CDD" id="cd00293">
    <property type="entry name" value="USP-like"/>
    <property type="match status" value="2"/>
</dbReference>
<comment type="similarity">
    <text evidence="1">Belongs to the universal stress protein A family.</text>
</comment>
<protein>
    <submittedName>
        <fullName evidence="3">Universal stress protein</fullName>
    </submittedName>
</protein>
<comment type="caution">
    <text evidence="3">The sequence shown here is derived from an EMBL/GenBank/DDBJ whole genome shotgun (WGS) entry which is preliminary data.</text>
</comment>
<feature type="domain" description="UspA" evidence="2">
    <location>
        <begin position="1"/>
        <end position="116"/>
    </location>
</feature>
<dbReference type="Pfam" id="PF00582">
    <property type="entry name" value="Usp"/>
    <property type="match status" value="2"/>
</dbReference>
<feature type="domain" description="UspA" evidence="2">
    <location>
        <begin position="142"/>
        <end position="274"/>
    </location>
</feature>
<dbReference type="RefSeq" id="WP_188743149.1">
    <property type="nucleotide sequence ID" value="NZ_BAABFW010000004.1"/>
</dbReference>
<dbReference type="SUPFAM" id="SSF52402">
    <property type="entry name" value="Adenine nucleotide alpha hydrolases-like"/>
    <property type="match status" value="2"/>
</dbReference>
<dbReference type="PANTHER" id="PTHR46268">
    <property type="entry name" value="STRESS RESPONSE PROTEIN NHAX"/>
    <property type="match status" value="1"/>
</dbReference>
<dbReference type="InterPro" id="IPR014729">
    <property type="entry name" value="Rossmann-like_a/b/a_fold"/>
</dbReference>
<evidence type="ECO:0000313" key="3">
    <source>
        <dbReference type="EMBL" id="GGJ80358.1"/>
    </source>
</evidence>
<evidence type="ECO:0000256" key="1">
    <source>
        <dbReference type="ARBA" id="ARBA00008791"/>
    </source>
</evidence>
<dbReference type="AlphaFoldDB" id="A0A917URW5"/>
<name>A0A917URW5_9MICO</name>
<organism evidence="3 4">
    <name type="scientific">Agromyces bauzanensis</name>
    <dbReference type="NCBI Taxonomy" id="1308924"/>
    <lineage>
        <taxon>Bacteria</taxon>
        <taxon>Bacillati</taxon>
        <taxon>Actinomycetota</taxon>
        <taxon>Actinomycetes</taxon>
        <taxon>Micrococcales</taxon>
        <taxon>Microbacteriaceae</taxon>
        <taxon>Agromyces</taxon>
    </lineage>
</organism>
<proteinExistence type="inferred from homology"/>
<reference evidence="3" key="2">
    <citation type="submission" date="2020-09" db="EMBL/GenBank/DDBJ databases">
        <authorList>
            <person name="Sun Q."/>
            <person name="Zhou Y."/>
        </authorList>
    </citation>
    <scope>NUCLEOTIDE SEQUENCE</scope>
    <source>
        <strain evidence="3">CGMCC 1.8984</strain>
    </source>
</reference>
<dbReference type="Gene3D" id="3.40.50.620">
    <property type="entry name" value="HUPs"/>
    <property type="match status" value="2"/>
</dbReference>
<dbReference type="InterPro" id="IPR006016">
    <property type="entry name" value="UspA"/>
</dbReference>
<evidence type="ECO:0000313" key="4">
    <source>
        <dbReference type="Proteomes" id="UP000636956"/>
    </source>
</evidence>
<gene>
    <name evidence="3" type="ORF">GCM10011372_18450</name>
</gene>
<dbReference type="Proteomes" id="UP000636956">
    <property type="component" value="Unassembled WGS sequence"/>
</dbReference>
<accession>A0A917URW5</accession>
<sequence>MFTRIVVGWDGTPESEAALEWAVARGVGTPLKIVRAIGGTATSGEYQRAGGELSTERVRLMEVAERLRAGRPDLSITTETEHGSPSSALAEELGPDTLVVVGAPATHRGSRWTVGSRLAGRHGGGTVAVIPSAPTTGARSAVVVGVDGSPASMRAVETAAAEAKRLGADLEVVHAWSIPPGWNAAYGEYVGDVEALEDMHRGVLDEAVEFARGLHSRATGRLEPGPAAEVLQRVAEGSALLVVGSHGGGNVVRFLLGSVSHELLVSLPVPLMIVGPRD</sequence>